<dbReference type="EMBL" id="AE001825">
    <property type="protein sequence ID" value="AAF12472.1"/>
    <property type="molecule type" value="Genomic_DNA"/>
</dbReference>
<dbReference type="PIR" id="B75584">
    <property type="entry name" value="B75584"/>
</dbReference>
<dbReference type="KEGG" id="dra:DR_A0301"/>
<evidence type="ECO:0000313" key="13">
    <source>
        <dbReference type="Proteomes" id="UP000002524"/>
    </source>
</evidence>
<keyword evidence="10" id="KW-0812">Transmembrane</keyword>
<proteinExistence type="predicted"/>
<evidence type="ECO:0000256" key="1">
    <source>
        <dbReference type="ARBA" id="ARBA00004418"/>
    </source>
</evidence>
<dbReference type="HOGENOM" id="CLU_034652_3_1_0"/>
<dbReference type="PANTHER" id="PTHR30600:SF14">
    <property type="entry name" value="CYTOCHROME C PEROXIDASE"/>
    <property type="match status" value="1"/>
</dbReference>
<dbReference type="InterPro" id="IPR004852">
    <property type="entry name" value="Di-haem_cyt_c_peroxidsae"/>
</dbReference>
<dbReference type="eggNOG" id="COG1858">
    <property type="taxonomic scope" value="Bacteria"/>
</dbReference>
<dbReference type="SUPFAM" id="SSF46626">
    <property type="entry name" value="Cytochrome c"/>
    <property type="match status" value="2"/>
</dbReference>
<evidence type="ECO:0000256" key="7">
    <source>
        <dbReference type="ARBA" id="ARBA00023004"/>
    </source>
</evidence>
<dbReference type="PIRSF" id="PIRSF000294">
    <property type="entry name" value="Cytochrome-c_peroxidase"/>
    <property type="match status" value="1"/>
</dbReference>
<dbReference type="PaxDb" id="243230-DR_A0301"/>
<dbReference type="OrthoDB" id="9772811at2"/>
<name>Q9RYL1_DEIRA</name>
<accession>Q9RYL1</accession>
<dbReference type="Pfam" id="PF03150">
    <property type="entry name" value="CCP_MauG"/>
    <property type="match status" value="1"/>
</dbReference>
<dbReference type="GO" id="GO:0004130">
    <property type="term" value="F:cytochrome-c peroxidase activity"/>
    <property type="evidence" value="ECO:0000318"/>
    <property type="project" value="GO_Central"/>
</dbReference>
<dbReference type="STRING" id="243230.DR_A0301"/>
<dbReference type="AlphaFoldDB" id="Q9RYL1"/>
<keyword evidence="10" id="KW-1133">Transmembrane helix</keyword>
<evidence type="ECO:0000256" key="4">
    <source>
        <dbReference type="ARBA" id="ARBA00022729"/>
    </source>
</evidence>
<keyword evidence="6" id="KW-0560">Oxidoreductase</keyword>
<dbReference type="InParanoid" id="Q9RYL1"/>
<dbReference type="InterPro" id="IPR036909">
    <property type="entry name" value="Cyt_c-like_dom_sf"/>
</dbReference>
<dbReference type="InterPro" id="IPR026259">
    <property type="entry name" value="MauG/Cytc_peroxidase"/>
</dbReference>
<gene>
    <name evidence="12" type="ordered locus">DR_A0301</name>
</gene>
<evidence type="ECO:0000256" key="8">
    <source>
        <dbReference type="PIRSR" id="PIRSR000294-1"/>
    </source>
</evidence>
<comment type="PTM">
    <text evidence="8">Binds 2 heme groups per subunit.</text>
</comment>
<evidence type="ECO:0000256" key="2">
    <source>
        <dbReference type="ARBA" id="ARBA00022617"/>
    </source>
</evidence>
<keyword evidence="5" id="KW-0574">Periplasm</keyword>
<organism evidence="12 13">
    <name type="scientific">Deinococcus radiodurans (strain ATCC 13939 / DSM 20539 / JCM 16871 / CCUG 27074 / LMG 4051 / NBRC 15346 / NCIMB 9279 / VKM B-1422 / R1)</name>
    <dbReference type="NCBI Taxonomy" id="243230"/>
    <lineage>
        <taxon>Bacteria</taxon>
        <taxon>Thermotogati</taxon>
        <taxon>Deinococcota</taxon>
        <taxon>Deinococci</taxon>
        <taxon>Deinococcales</taxon>
        <taxon>Deinococcaceae</taxon>
        <taxon>Deinococcus</taxon>
    </lineage>
</organism>
<dbReference type="GO" id="GO:0020037">
    <property type="term" value="F:heme binding"/>
    <property type="evidence" value="ECO:0007669"/>
    <property type="project" value="InterPro"/>
</dbReference>
<dbReference type="PANTHER" id="PTHR30600">
    <property type="entry name" value="CYTOCHROME C PEROXIDASE-RELATED"/>
    <property type="match status" value="1"/>
</dbReference>
<feature type="binding site" description="covalent" evidence="8">
    <location>
        <position position="72"/>
    </location>
    <ligand>
        <name>heme c</name>
        <dbReference type="ChEBI" id="CHEBI:61717"/>
        <label>1</label>
    </ligand>
</feature>
<comment type="cofactor">
    <cofactor evidence="8">
        <name>heme</name>
        <dbReference type="ChEBI" id="CHEBI:30413"/>
    </cofactor>
    <text evidence="8">Binds 2 heme groups.</text>
</comment>
<feature type="binding site" description="covalent" evidence="8">
    <location>
        <position position="219"/>
    </location>
    <ligand>
        <name>heme c</name>
        <dbReference type="ChEBI" id="CHEBI:61717"/>
        <label>2</label>
    </ligand>
</feature>
<reference evidence="12 13" key="1">
    <citation type="journal article" date="1999" name="Science">
        <title>Genome sequence of the radioresistant bacterium Deinococcus radiodurans R1.</title>
        <authorList>
            <person name="White O."/>
            <person name="Eisen J.A."/>
            <person name="Heidelberg J.F."/>
            <person name="Hickey E.K."/>
            <person name="Peterson J.D."/>
            <person name="Dodson R.J."/>
            <person name="Haft D.H."/>
            <person name="Gwinn M.L."/>
            <person name="Nelson W.C."/>
            <person name="Richardson D.L."/>
            <person name="Moffat K.S."/>
            <person name="Qin H."/>
            <person name="Jiang L."/>
            <person name="Pamphile W."/>
            <person name="Crosby M."/>
            <person name="Shen M."/>
            <person name="Vamathevan J.J."/>
            <person name="Lam P."/>
            <person name="McDonald L."/>
            <person name="Utterback T."/>
            <person name="Zalewski C."/>
            <person name="Makarova K.S."/>
            <person name="Aravind L."/>
            <person name="Daly M.J."/>
            <person name="Minton K.W."/>
            <person name="Fleischmann R.D."/>
            <person name="Ketchum K.A."/>
            <person name="Nelson K.E."/>
            <person name="Salzberg S."/>
            <person name="Smith H.O."/>
            <person name="Venter J.C."/>
            <person name="Fraser C.M."/>
        </authorList>
    </citation>
    <scope>NUCLEOTIDE SEQUENCE [LARGE SCALE GENOMIC DNA]</scope>
    <source>
        <strain evidence="13">ATCC 13939 / DSM 20539 / JCM 16871 / LMG 4051 / NBRC 15346 / NCIMB 9279 / R1 / VKM B-1422</strain>
    </source>
</reference>
<evidence type="ECO:0000256" key="9">
    <source>
        <dbReference type="PIRSR" id="PIRSR000294-2"/>
    </source>
</evidence>
<dbReference type="PATRIC" id="fig|243230.17.peg.3191"/>
<keyword evidence="13" id="KW-1185">Reference proteome</keyword>
<dbReference type="Pfam" id="PF00034">
    <property type="entry name" value="Cytochrom_C"/>
    <property type="match status" value="1"/>
</dbReference>
<dbReference type="GO" id="GO:0042597">
    <property type="term" value="C:periplasmic space"/>
    <property type="evidence" value="ECO:0007669"/>
    <property type="project" value="UniProtKB-SubCell"/>
</dbReference>
<dbReference type="InterPro" id="IPR009056">
    <property type="entry name" value="Cyt_c-like_dom"/>
</dbReference>
<feature type="binding site" description="axial binding residue" evidence="9">
    <location>
        <position position="76"/>
    </location>
    <ligand>
        <name>heme c</name>
        <dbReference type="ChEBI" id="CHEBI:61717"/>
        <label>1</label>
    </ligand>
    <ligandPart>
        <name>Fe</name>
        <dbReference type="ChEBI" id="CHEBI:18248"/>
    </ligandPart>
</feature>
<keyword evidence="2 8" id="KW-0349">Heme</keyword>
<dbReference type="InterPro" id="IPR051395">
    <property type="entry name" value="Cytochrome_c_Peroxidase/MauG"/>
</dbReference>
<sequence length="338" mass="36175">MSGPGPVDAPGPLPMRKPPLIFGALSAVAAVLGLGVLPVSARVADPGEAARAALGRELFYAPVLSSDGKVSCSSCHQQSHAFTDGRATSLGTFGRSGKRSAPSLVNVAYRTRLFWHGGSPSLELQALGPLSDPNEHGFEPEDTVRVLRGDPYFARRFQEVFGEAPRLLTLTQALAAFERTLVSYGSPYDRYSAGDAAALTPAQVRGMDLFFDKAECFHCHAGRNFSDNLPHNNGSLLFNEDIGLAQLTGADEDVGKFITPTLRNVALTAPYMHAGQMKTLREVVQHYNEGGQPNPNTDPLVRPLGLTDAEVNDLVSFLEVLTDPTVATNPAFGPPEHR</sequence>
<dbReference type="Gene3D" id="1.10.760.10">
    <property type="entry name" value="Cytochrome c-like domain"/>
    <property type="match status" value="2"/>
</dbReference>
<dbReference type="GO" id="GO:0009055">
    <property type="term" value="F:electron transfer activity"/>
    <property type="evidence" value="ECO:0007669"/>
    <property type="project" value="InterPro"/>
</dbReference>
<dbReference type="GO" id="GO:0046872">
    <property type="term" value="F:metal ion binding"/>
    <property type="evidence" value="ECO:0007669"/>
    <property type="project" value="UniProtKB-KW"/>
</dbReference>
<evidence type="ECO:0000256" key="3">
    <source>
        <dbReference type="ARBA" id="ARBA00022723"/>
    </source>
</evidence>
<dbReference type="PROSITE" id="PS51007">
    <property type="entry name" value="CYTC"/>
    <property type="match status" value="1"/>
</dbReference>
<keyword evidence="3 9" id="KW-0479">Metal-binding</keyword>
<evidence type="ECO:0000256" key="10">
    <source>
        <dbReference type="SAM" id="Phobius"/>
    </source>
</evidence>
<feature type="transmembrane region" description="Helical" evidence="10">
    <location>
        <begin position="20"/>
        <end position="41"/>
    </location>
</feature>
<evidence type="ECO:0000259" key="11">
    <source>
        <dbReference type="PROSITE" id="PS51007"/>
    </source>
</evidence>
<feature type="binding site" description="covalent" evidence="8">
    <location>
        <position position="75"/>
    </location>
    <ligand>
        <name>heme c</name>
        <dbReference type="ChEBI" id="CHEBI:61717"/>
        <label>1</label>
    </ligand>
</feature>
<keyword evidence="10" id="KW-0472">Membrane</keyword>
<evidence type="ECO:0000313" key="12">
    <source>
        <dbReference type="EMBL" id="AAF12472.1"/>
    </source>
</evidence>
<dbReference type="Proteomes" id="UP000002524">
    <property type="component" value="Chromosome 2"/>
</dbReference>
<feature type="domain" description="Cytochrome c" evidence="11">
    <location>
        <begin position="201"/>
        <end position="322"/>
    </location>
</feature>
<dbReference type="EnsemblBacteria" id="AAF12472">
    <property type="protein sequence ID" value="AAF12472"/>
    <property type="gene ID" value="DR_A0301"/>
</dbReference>
<dbReference type="FunFam" id="1.10.760.10:FF:000042">
    <property type="entry name" value="Cytochrome c peroxidase"/>
    <property type="match status" value="1"/>
</dbReference>
<protein>
    <submittedName>
        <fullName evidence="12">Methylamine utilization protein</fullName>
    </submittedName>
</protein>
<evidence type="ECO:0000256" key="6">
    <source>
        <dbReference type="ARBA" id="ARBA00023002"/>
    </source>
</evidence>
<dbReference type="PeroxiBase" id="4997">
    <property type="entry name" value="DraDiHPOX"/>
</dbReference>
<keyword evidence="4" id="KW-0732">Signal</keyword>
<comment type="subcellular location">
    <subcellularLocation>
        <location evidence="1">Periplasm</location>
    </subcellularLocation>
</comment>
<keyword evidence="7 9" id="KW-0408">Iron</keyword>
<feature type="binding site" description="axial binding residue" evidence="9">
    <location>
        <position position="220"/>
    </location>
    <ligand>
        <name>heme c</name>
        <dbReference type="ChEBI" id="CHEBI:61717"/>
        <label>2</label>
    </ligand>
    <ligandPart>
        <name>Fe</name>
        <dbReference type="ChEBI" id="CHEBI:18248"/>
    </ligandPart>
</feature>
<feature type="binding site" description="covalent" evidence="8">
    <location>
        <position position="216"/>
    </location>
    <ligand>
        <name>heme c</name>
        <dbReference type="ChEBI" id="CHEBI:61717"/>
        <label>2</label>
    </ligand>
</feature>
<evidence type="ECO:0000256" key="5">
    <source>
        <dbReference type="ARBA" id="ARBA00022764"/>
    </source>
</evidence>